<proteinExistence type="predicted"/>
<keyword evidence="3" id="KW-1185">Reference proteome</keyword>
<evidence type="ECO:0000313" key="3">
    <source>
        <dbReference type="Proteomes" id="UP000602510"/>
    </source>
</evidence>
<dbReference type="EMBL" id="WSZM01000408">
    <property type="protein sequence ID" value="KAF4033781.1"/>
    <property type="molecule type" value="Genomic_DNA"/>
</dbReference>
<dbReference type="AlphaFoldDB" id="A0A833S5T9"/>
<dbReference type="EMBL" id="JAACNO010002883">
    <property type="protein sequence ID" value="KAF4130052.1"/>
    <property type="molecule type" value="Genomic_DNA"/>
</dbReference>
<accession>A0A833S5T9</accession>
<dbReference type="Proteomes" id="UP000602510">
    <property type="component" value="Unassembled WGS sequence"/>
</dbReference>
<organism evidence="1 3">
    <name type="scientific">Phytophthora infestans</name>
    <name type="common">Potato late blight agent</name>
    <name type="synonym">Botrytis infestans</name>
    <dbReference type="NCBI Taxonomy" id="4787"/>
    <lineage>
        <taxon>Eukaryota</taxon>
        <taxon>Sar</taxon>
        <taxon>Stramenopiles</taxon>
        <taxon>Oomycota</taxon>
        <taxon>Peronosporomycetes</taxon>
        <taxon>Peronosporales</taxon>
        <taxon>Peronosporaceae</taxon>
        <taxon>Phytophthora</taxon>
    </lineage>
</organism>
<protein>
    <submittedName>
        <fullName evidence="1">Uncharacterized protein</fullName>
    </submittedName>
</protein>
<reference evidence="1" key="1">
    <citation type="submission" date="2020-04" db="EMBL/GenBank/DDBJ databases">
        <title>Hybrid Assembly of Korean Phytophthora infestans isolates.</title>
        <authorList>
            <person name="Prokchorchik M."/>
            <person name="Lee Y."/>
            <person name="Seo J."/>
            <person name="Cho J.-H."/>
            <person name="Park Y.-E."/>
            <person name="Jang D.-C."/>
            <person name="Im J.-S."/>
            <person name="Choi J.-G."/>
            <person name="Park H.-J."/>
            <person name="Lee G.-B."/>
            <person name="Lee Y.-G."/>
            <person name="Hong S.-Y."/>
            <person name="Cho K."/>
            <person name="Sohn K.H."/>
        </authorList>
    </citation>
    <scope>NUCLEOTIDE SEQUENCE</scope>
    <source>
        <strain evidence="1">KR_1_A1</strain>
        <strain evidence="2">KR_2_A2</strain>
    </source>
</reference>
<gene>
    <name evidence="1" type="ORF">GN244_ATG14279</name>
    <name evidence="2" type="ORF">GN958_ATG20766</name>
</gene>
<comment type="caution">
    <text evidence="1">The sequence shown here is derived from an EMBL/GenBank/DDBJ whole genome shotgun (WGS) entry which is preliminary data.</text>
</comment>
<evidence type="ECO:0000313" key="1">
    <source>
        <dbReference type="EMBL" id="KAF4033781.1"/>
    </source>
</evidence>
<dbReference type="PANTHER" id="PTHR31737">
    <property type="entry name" value="PROTEIN TOS1"/>
    <property type="match status" value="1"/>
</dbReference>
<dbReference type="Proteomes" id="UP000704712">
    <property type="component" value="Unassembled WGS sequence"/>
</dbReference>
<dbReference type="PANTHER" id="PTHR31737:SF2">
    <property type="entry name" value="PROTEIN TOS1"/>
    <property type="match status" value="1"/>
</dbReference>
<sequence>MRMPPSVTKIRAAILAPVIQSPQSLDVIEQSNRALRHGTGAGATSVEEGRKVWYDISTLPSGTTDGNSYKSCTTKTGKYGSNVGETIEPISPYDDTTFACCSLLCQYGECPDSFRFPSDESKIKNSQSTNF</sequence>
<evidence type="ECO:0000313" key="2">
    <source>
        <dbReference type="EMBL" id="KAF4130052.1"/>
    </source>
</evidence>
<name>A0A833S5T9_PHYIN</name>